<dbReference type="PROSITE" id="PS51257">
    <property type="entry name" value="PROKAR_LIPOPROTEIN"/>
    <property type="match status" value="1"/>
</dbReference>
<reference evidence="2 3" key="1">
    <citation type="journal article" date="2012" name="Stand. Genomic Sci.">
        <title>Complete genome sequence of Halopiger xanaduensis type strain (SH-6(T)).</title>
        <authorList>
            <person name="Anderson I."/>
            <person name="Tindall B.J."/>
            <person name="Rohde M."/>
            <person name="Lucas S."/>
            <person name="Han J."/>
            <person name="Lapidus A."/>
            <person name="Cheng J.F."/>
            <person name="Goodwin L."/>
            <person name="Pitluck S."/>
            <person name="Peters L."/>
            <person name="Pati A."/>
            <person name="Mikhailova N."/>
            <person name="Pagani I."/>
            <person name="Teshima H."/>
            <person name="Han C."/>
            <person name="Tapia R."/>
            <person name="Land M."/>
            <person name="Woyke T."/>
            <person name="Klenk H.P."/>
            <person name="Kyrpides N."/>
            <person name="Ivanova N."/>
        </authorList>
    </citation>
    <scope>NUCLEOTIDE SEQUENCE [LARGE SCALE GENOMIC DNA]</scope>
    <source>
        <strain evidence="3">DSM 18323 / JCM 14033 / SH-6</strain>
    </source>
</reference>
<sequence length="124" mass="13136">MTIDRRTFLGGLSVAVVGTAGCLSVNSDGATDITVSNERSQTATATLRVTRLSDGARLLEDTLSLDEDESEAYDEVVSGARVEVQISVDDGPPETYEWSDGESDASGLFVDIEADSITFSPVIE</sequence>
<dbReference type="InterPro" id="IPR058929">
    <property type="entry name" value="Ig_halo"/>
</dbReference>
<keyword evidence="3" id="KW-1185">Reference proteome</keyword>
<protein>
    <recommendedName>
        <fullName evidence="1">Ig-like domain-containing protein</fullName>
    </recommendedName>
</protein>
<feature type="domain" description="Ig-like" evidence="1">
    <location>
        <begin position="46"/>
        <end position="115"/>
    </location>
</feature>
<gene>
    <name evidence="2" type="ordered locus">Halxa_3351</name>
</gene>
<dbReference type="GeneID" id="10798300"/>
<dbReference type="Pfam" id="PF25942">
    <property type="entry name" value="Ig_halo"/>
    <property type="match status" value="1"/>
</dbReference>
<proteinExistence type="predicted"/>
<dbReference type="RefSeq" id="WP_013880853.1">
    <property type="nucleotide sequence ID" value="NC_015666.1"/>
</dbReference>
<organism evidence="2 3">
    <name type="scientific">Halopiger xanaduensis (strain DSM 18323 / JCM 14033 / SH-6)</name>
    <dbReference type="NCBI Taxonomy" id="797210"/>
    <lineage>
        <taxon>Archaea</taxon>
        <taxon>Methanobacteriati</taxon>
        <taxon>Methanobacteriota</taxon>
        <taxon>Stenosarchaea group</taxon>
        <taxon>Halobacteria</taxon>
        <taxon>Halobacteriales</taxon>
        <taxon>Natrialbaceae</taxon>
        <taxon>Halopiger</taxon>
    </lineage>
</organism>
<dbReference type="EMBL" id="CP002839">
    <property type="protein sequence ID" value="AEH37963.1"/>
    <property type="molecule type" value="Genomic_DNA"/>
</dbReference>
<name>F8DAD4_HALXS</name>
<dbReference type="STRING" id="797210.Halxa_3351"/>
<dbReference type="HOGENOM" id="CLU_1998721_0_0_2"/>
<dbReference type="AlphaFoldDB" id="F8DAD4"/>
<evidence type="ECO:0000313" key="2">
    <source>
        <dbReference type="EMBL" id="AEH37963.1"/>
    </source>
</evidence>
<dbReference type="Proteomes" id="UP000006794">
    <property type="component" value="Chromosome"/>
</dbReference>
<evidence type="ECO:0000313" key="3">
    <source>
        <dbReference type="Proteomes" id="UP000006794"/>
    </source>
</evidence>
<dbReference type="OrthoDB" id="204487at2157"/>
<evidence type="ECO:0000259" key="1">
    <source>
        <dbReference type="Pfam" id="PF25942"/>
    </source>
</evidence>
<dbReference type="KEGG" id="hxa:Halxa_3351"/>
<dbReference type="eggNOG" id="arCOG09341">
    <property type="taxonomic scope" value="Archaea"/>
</dbReference>
<accession>F8DAD4</accession>